<reference evidence="4 5" key="1">
    <citation type="submission" date="2020-08" db="EMBL/GenBank/DDBJ databases">
        <title>Sequencing the genomes of 1000 actinobacteria strains.</title>
        <authorList>
            <person name="Klenk H.-P."/>
        </authorList>
    </citation>
    <scope>NUCLEOTIDE SEQUENCE [LARGE SCALE GENOMIC DNA]</scope>
    <source>
        <strain evidence="4 5">DSM 44230</strain>
    </source>
</reference>
<sequence length="886" mass="92051">MPGRAEILRCAVAGLTAGPVLLHGPAGYGRTTMLAELATRTAQRGRILRAAPGPADAAVPWTTLADLLDELPPQPWQLLAEPQRSALRQAVRRDHPGTLDRLALRLGFLALLRVLGADEPVLLVLDDVQWADSDSVDLLAFAARRTGQAARVAAAELVAPGDAPLATWLSPATVLELPPLTLAETTDLLRGQGDPVALHQAADGHPRLVLELSQSGGGLTEVAKTLLRQRLDRLDRAVLLRIALAGRITVSLLHACGQTEPESTVDTALRTGVLAREVDGALSFRLPLLADLVVAEADPAQLRQAHEELAAVSSDPVEQARQLARARPTPAEDLARTLAAAAGSARQRGLPAAAAELGALAADRTPVGQPRAAVARRLAAATDAVTAGAHELARTLAAAVLTCPHSTRKQRVTACLALVDAARHTRATAERIFRRALAEASGEPALEAPVRLRHAVHAAIGGDFTAAAAGLARAAQLAHTAGDQHTEVNARCSLALCQVVLGDPAAEDTLAAAVAVPVTEPVALHGGVGWTAARLHLFADRLPAARTELANLFELAEERGELGELVAMGWSATEVLLAAGRCGQARQRAVEALRQAESTGTDLGPARYAAALAEAVGGDPARAAGLAAAGLATAEADGDQAFVLRNLHALGLAGLAAGDPAAALEPLRRAGGLETELAVADPAVFGLRADLAEALVVTGAQAEATEVLAAAAEQAQRLGRRGVLATLARADGIRLLLAQQTEQAVRALESACAEQAALGQPVQYGRSLLWLGIAARRRRRRAAARETLRLAHRTFLGAGATPWAARALAVLGEDQEQAACGALTGLEHRIARLVAGGATNREVAARLNVSGKTVEGALTRIYRKLAVRSRTELALRLPDPAAELGR</sequence>
<evidence type="ECO:0000259" key="3">
    <source>
        <dbReference type="PROSITE" id="PS50043"/>
    </source>
</evidence>
<evidence type="ECO:0000313" key="5">
    <source>
        <dbReference type="Proteomes" id="UP000533598"/>
    </source>
</evidence>
<dbReference type="RefSeq" id="WP_312986394.1">
    <property type="nucleotide sequence ID" value="NZ_JACHMH010000001.1"/>
</dbReference>
<dbReference type="PANTHER" id="PTHR16305">
    <property type="entry name" value="TESTICULAR SOLUBLE ADENYLYL CYCLASE"/>
    <property type="match status" value="1"/>
</dbReference>
<dbReference type="Gene3D" id="1.10.10.10">
    <property type="entry name" value="Winged helix-like DNA-binding domain superfamily/Winged helix DNA-binding domain"/>
    <property type="match status" value="1"/>
</dbReference>
<proteinExistence type="predicted"/>
<name>A0A7W7C790_9PSEU</name>
<dbReference type="Proteomes" id="UP000533598">
    <property type="component" value="Unassembled WGS sequence"/>
</dbReference>
<dbReference type="PROSITE" id="PS50043">
    <property type="entry name" value="HTH_LUXR_2"/>
    <property type="match status" value="1"/>
</dbReference>
<dbReference type="InterPro" id="IPR036388">
    <property type="entry name" value="WH-like_DNA-bd_sf"/>
</dbReference>
<keyword evidence="4" id="KW-0238">DNA-binding</keyword>
<dbReference type="SUPFAM" id="SSF46894">
    <property type="entry name" value="C-terminal effector domain of the bipartite response regulators"/>
    <property type="match status" value="1"/>
</dbReference>
<dbReference type="SUPFAM" id="SSF52540">
    <property type="entry name" value="P-loop containing nucleoside triphosphate hydrolases"/>
    <property type="match status" value="1"/>
</dbReference>
<dbReference type="CDD" id="cd06170">
    <property type="entry name" value="LuxR_C_like"/>
    <property type="match status" value="1"/>
</dbReference>
<dbReference type="SMART" id="SM00421">
    <property type="entry name" value="HTH_LUXR"/>
    <property type="match status" value="1"/>
</dbReference>
<feature type="domain" description="HTH luxR-type" evidence="3">
    <location>
        <begin position="816"/>
        <end position="881"/>
    </location>
</feature>
<gene>
    <name evidence="4" type="ORF">HNR67_000819</name>
</gene>
<comment type="caution">
    <text evidence="4">The sequence shown here is derived from an EMBL/GenBank/DDBJ whole genome shotgun (WGS) entry which is preliminary data.</text>
</comment>
<dbReference type="PRINTS" id="PR00038">
    <property type="entry name" value="HTHLUXR"/>
</dbReference>
<keyword evidence="2" id="KW-0067">ATP-binding</keyword>
<protein>
    <submittedName>
        <fullName evidence="4">DNA-binding CsgD family transcriptional regulator</fullName>
    </submittedName>
</protein>
<evidence type="ECO:0000256" key="1">
    <source>
        <dbReference type="ARBA" id="ARBA00022741"/>
    </source>
</evidence>
<dbReference type="PANTHER" id="PTHR16305:SF35">
    <property type="entry name" value="TRANSCRIPTIONAL ACTIVATOR DOMAIN"/>
    <property type="match status" value="1"/>
</dbReference>
<dbReference type="InterPro" id="IPR016032">
    <property type="entry name" value="Sig_transdc_resp-reg_C-effctor"/>
</dbReference>
<organism evidence="4 5">
    <name type="scientific">Crossiella cryophila</name>
    <dbReference type="NCBI Taxonomy" id="43355"/>
    <lineage>
        <taxon>Bacteria</taxon>
        <taxon>Bacillati</taxon>
        <taxon>Actinomycetota</taxon>
        <taxon>Actinomycetes</taxon>
        <taxon>Pseudonocardiales</taxon>
        <taxon>Pseudonocardiaceae</taxon>
        <taxon>Crossiella</taxon>
    </lineage>
</organism>
<dbReference type="InterPro" id="IPR000792">
    <property type="entry name" value="Tscrpt_reg_LuxR_C"/>
</dbReference>
<dbReference type="GO" id="GO:0005737">
    <property type="term" value="C:cytoplasm"/>
    <property type="evidence" value="ECO:0007669"/>
    <property type="project" value="TreeGrafter"/>
</dbReference>
<dbReference type="EMBL" id="JACHMH010000001">
    <property type="protein sequence ID" value="MBB4674701.1"/>
    <property type="molecule type" value="Genomic_DNA"/>
</dbReference>
<evidence type="ECO:0000313" key="4">
    <source>
        <dbReference type="EMBL" id="MBB4674701.1"/>
    </source>
</evidence>
<dbReference type="GO" id="GO:0005524">
    <property type="term" value="F:ATP binding"/>
    <property type="evidence" value="ECO:0007669"/>
    <property type="project" value="UniProtKB-KW"/>
</dbReference>
<dbReference type="GO" id="GO:0006355">
    <property type="term" value="P:regulation of DNA-templated transcription"/>
    <property type="evidence" value="ECO:0007669"/>
    <property type="project" value="InterPro"/>
</dbReference>
<dbReference type="InterPro" id="IPR027417">
    <property type="entry name" value="P-loop_NTPase"/>
</dbReference>
<dbReference type="Pfam" id="PF00196">
    <property type="entry name" value="GerE"/>
    <property type="match status" value="1"/>
</dbReference>
<dbReference type="GO" id="GO:0003677">
    <property type="term" value="F:DNA binding"/>
    <property type="evidence" value="ECO:0007669"/>
    <property type="project" value="UniProtKB-KW"/>
</dbReference>
<dbReference type="InterPro" id="IPR041664">
    <property type="entry name" value="AAA_16"/>
</dbReference>
<dbReference type="Pfam" id="PF13191">
    <property type="entry name" value="AAA_16"/>
    <property type="match status" value="1"/>
</dbReference>
<keyword evidence="5" id="KW-1185">Reference proteome</keyword>
<evidence type="ECO:0000256" key="2">
    <source>
        <dbReference type="ARBA" id="ARBA00022840"/>
    </source>
</evidence>
<dbReference type="GO" id="GO:0004016">
    <property type="term" value="F:adenylate cyclase activity"/>
    <property type="evidence" value="ECO:0007669"/>
    <property type="project" value="TreeGrafter"/>
</dbReference>
<dbReference type="AlphaFoldDB" id="A0A7W7C790"/>
<accession>A0A7W7C790</accession>
<keyword evidence="1" id="KW-0547">Nucleotide-binding</keyword>
<dbReference type="PROSITE" id="PS00622">
    <property type="entry name" value="HTH_LUXR_1"/>
    <property type="match status" value="1"/>
</dbReference>